<reference evidence="2 3" key="1">
    <citation type="journal article" date="2023" name="Arcadia Sci">
        <title>De novo assembly of a long-read Amblyomma americanum tick genome.</title>
        <authorList>
            <person name="Chou S."/>
            <person name="Poskanzer K.E."/>
            <person name="Rollins M."/>
            <person name="Thuy-Boun P.S."/>
        </authorList>
    </citation>
    <scope>NUCLEOTIDE SEQUENCE [LARGE SCALE GENOMIC DNA]</scope>
    <source>
        <strain evidence="2">F_SG_1</strain>
        <tissue evidence="2">Salivary glands</tissue>
    </source>
</reference>
<dbReference type="AlphaFoldDB" id="A0AAQ4F766"/>
<keyword evidence="3" id="KW-1185">Reference proteome</keyword>
<dbReference type="Proteomes" id="UP001321473">
    <property type="component" value="Unassembled WGS sequence"/>
</dbReference>
<organism evidence="2 3">
    <name type="scientific">Amblyomma americanum</name>
    <name type="common">Lone star tick</name>
    <dbReference type="NCBI Taxonomy" id="6943"/>
    <lineage>
        <taxon>Eukaryota</taxon>
        <taxon>Metazoa</taxon>
        <taxon>Ecdysozoa</taxon>
        <taxon>Arthropoda</taxon>
        <taxon>Chelicerata</taxon>
        <taxon>Arachnida</taxon>
        <taxon>Acari</taxon>
        <taxon>Parasitiformes</taxon>
        <taxon>Ixodida</taxon>
        <taxon>Ixodoidea</taxon>
        <taxon>Ixodidae</taxon>
        <taxon>Amblyomminae</taxon>
        <taxon>Amblyomma</taxon>
    </lineage>
</organism>
<accession>A0AAQ4F766</accession>
<feature type="region of interest" description="Disordered" evidence="1">
    <location>
        <begin position="122"/>
        <end position="147"/>
    </location>
</feature>
<name>A0AAQ4F766_AMBAM</name>
<proteinExistence type="predicted"/>
<evidence type="ECO:0000313" key="3">
    <source>
        <dbReference type="Proteomes" id="UP001321473"/>
    </source>
</evidence>
<evidence type="ECO:0000256" key="1">
    <source>
        <dbReference type="SAM" id="MobiDB-lite"/>
    </source>
</evidence>
<evidence type="ECO:0000313" key="2">
    <source>
        <dbReference type="EMBL" id="KAK8782980.1"/>
    </source>
</evidence>
<dbReference type="EMBL" id="JARKHS020006043">
    <property type="protein sequence ID" value="KAK8782980.1"/>
    <property type="molecule type" value="Genomic_DNA"/>
</dbReference>
<comment type="caution">
    <text evidence="2">The sequence shown here is derived from an EMBL/GenBank/DDBJ whole genome shotgun (WGS) entry which is preliminary data.</text>
</comment>
<protein>
    <submittedName>
        <fullName evidence="2">Uncharacterized protein</fullName>
    </submittedName>
</protein>
<gene>
    <name evidence="2" type="ORF">V5799_015680</name>
</gene>
<sequence length="159" mass="18212">MQVTSQKEKKAQKRKLSTKSCALQLKSCSSDEELIEKGALDAKPKEIEKLQFEIRSLRKKLAEEWKRNHDLQEVVVTGIGEVQEHLKKRRMCQCSEQQQVCNLDQGLPVQVQISVPTVSDVAQEQQEVPRGDVQNDVQNGGKEDKEVQNGDFHFYSKLY</sequence>